<dbReference type="OrthoDB" id="7688588at2759"/>
<dbReference type="SMART" id="SM00674">
    <property type="entry name" value="CENPB"/>
    <property type="match status" value="1"/>
</dbReference>
<dbReference type="InterPro" id="IPR004875">
    <property type="entry name" value="DDE_SF_endonuclease_dom"/>
</dbReference>
<evidence type="ECO:0000256" key="1">
    <source>
        <dbReference type="ARBA" id="ARBA00023125"/>
    </source>
</evidence>
<feature type="non-terminal residue" evidence="3">
    <location>
        <position position="245"/>
    </location>
</feature>
<proteinExistence type="predicted"/>
<dbReference type="InterPro" id="IPR009057">
    <property type="entry name" value="Homeodomain-like_sf"/>
</dbReference>
<sequence length="245" mass="28226">MTRQSFDIIPKKIIIDEVQKGTPYKEIGRKFNLKDSSNICRILKNKEAILSSYESHVSPFKKSLKKTKLEYIDRGLTNFISKCNQQGVHVNTDILRQKAKEIANENGDVNFQPSNGYLTNFKVRKRIIFETIHSESGSVDSQVIVNWNTKLKELLFNIDPKDVYNGDELGLFWRLMPNKTFTVKDSVCKYGKQSKERVTVFVCANMIGDKLPLIVIGKSENPSNFNEIQKLRLNYYSNSSAWMKV</sequence>
<dbReference type="PANTHER" id="PTHR19303">
    <property type="entry name" value="TRANSPOSON"/>
    <property type="match status" value="1"/>
</dbReference>
<gene>
    <name evidence="3" type="ORF">OXX778_LOCUS16278</name>
</gene>
<dbReference type="GO" id="GO:0005634">
    <property type="term" value="C:nucleus"/>
    <property type="evidence" value="ECO:0007669"/>
    <property type="project" value="TreeGrafter"/>
</dbReference>
<keyword evidence="4" id="KW-1185">Reference proteome</keyword>
<dbReference type="InterPro" id="IPR050863">
    <property type="entry name" value="CenT-Element_Derived"/>
</dbReference>
<protein>
    <recommendedName>
        <fullName evidence="2">HTH CENPB-type domain-containing protein</fullName>
    </recommendedName>
</protein>
<dbReference type="PANTHER" id="PTHR19303:SF73">
    <property type="entry name" value="PROTEIN PDC2"/>
    <property type="match status" value="1"/>
</dbReference>
<dbReference type="Gene3D" id="1.10.10.60">
    <property type="entry name" value="Homeodomain-like"/>
    <property type="match status" value="2"/>
</dbReference>
<keyword evidence="1" id="KW-0238">DNA-binding</keyword>
<dbReference type="GO" id="GO:0003677">
    <property type="term" value="F:DNA binding"/>
    <property type="evidence" value="ECO:0007669"/>
    <property type="project" value="UniProtKB-KW"/>
</dbReference>
<evidence type="ECO:0000259" key="2">
    <source>
        <dbReference type="PROSITE" id="PS51253"/>
    </source>
</evidence>
<comment type="caution">
    <text evidence="3">The sequence shown here is derived from an EMBL/GenBank/DDBJ whole genome shotgun (WGS) entry which is preliminary data.</text>
</comment>
<evidence type="ECO:0000313" key="4">
    <source>
        <dbReference type="Proteomes" id="UP000663879"/>
    </source>
</evidence>
<accession>A0A814GM54</accession>
<reference evidence="3" key="1">
    <citation type="submission" date="2021-02" db="EMBL/GenBank/DDBJ databases">
        <authorList>
            <person name="Nowell W R."/>
        </authorList>
    </citation>
    <scope>NUCLEOTIDE SEQUENCE</scope>
    <source>
        <strain evidence="3">Ploen Becks lab</strain>
    </source>
</reference>
<evidence type="ECO:0000313" key="3">
    <source>
        <dbReference type="EMBL" id="CAF0998479.1"/>
    </source>
</evidence>
<organism evidence="3 4">
    <name type="scientific">Brachionus calyciflorus</name>
    <dbReference type="NCBI Taxonomy" id="104777"/>
    <lineage>
        <taxon>Eukaryota</taxon>
        <taxon>Metazoa</taxon>
        <taxon>Spiralia</taxon>
        <taxon>Gnathifera</taxon>
        <taxon>Rotifera</taxon>
        <taxon>Eurotatoria</taxon>
        <taxon>Monogononta</taxon>
        <taxon>Pseudotrocha</taxon>
        <taxon>Ploima</taxon>
        <taxon>Brachionidae</taxon>
        <taxon>Brachionus</taxon>
    </lineage>
</organism>
<dbReference type="Proteomes" id="UP000663879">
    <property type="component" value="Unassembled WGS sequence"/>
</dbReference>
<dbReference type="AlphaFoldDB" id="A0A814GM54"/>
<name>A0A814GM54_9BILA</name>
<feature type="domain" description="HTH CENPB-type" evidence="2">
    <location>
        <begin position="60"/>
        <end position="131"/>
    </location>
</feature>
<dbReference type="EMBL" id="CAJNOC010003807">
    <property type="protein sequence ID" value="CAF0998479.1"/>
    <property type="molecule type" value="Genomic_DNA"/>
</dbReference>
<dbReference type="Pfam" id="PF03221">
    <property type="entry name" value="HTH_Tnp_Tc5"/>
    <property type="match status" value="1"/>
</dbReference>
<dbReference type="PROSITE" id="PS51253">
    <property type="entry name" value="HTH_CENPB"/>
    <property type="match status" value="1"/>
</dbReference>
<dbReference type="InterPro" id="IPR006600">
    <property type="entry name" value="HTH_CenpB_DNA-bd_dom"/>
</dbReference>
<dbReference type="Pfam" id="PF03184">
    <property type="entry name" value="DDE_1"/>
    <property type="match status" value="1"/>
</dbReference>
<dbReference type="SUPFAM" id="SSF46689">
    <property type="entry name" value="Homeodomain-like"/>
    <property type="match status" value="1"/>
</dbReference>